<proteinExistence type="predicted"/>
<feature type="compositionally biased region" description="Low complexity" evidence="1">
    <location>
        <begin position="77"/>
        <end position="99"/>
    </location>
</feature>
<feature type="compositionally biased region" description="Basic residues" evidence="1">
    <location>
        <begin position="100"/>
        <end position="112"/>
    </location>
</feature>
<evidence type="ECO:0008006" key="4">
    <source>
        <dbReference type="Google" id="ProtNLM"/>
    </source>
</evidence>
<dbReference type="Proteomes" id="UP000469559">
    <property type="component" value="Unassembled WGS sequence"/>
</dbReference>
<feature type="region of interest" description="Disordered" evidence="1">
    <location>
        <begin position="77"/>
        <end position="141"/>
    </location>
</feature>
<sequence>MPPRYPTSEEPISAAAPVTADLIPPIPVPSHGPGGAFSVISRTRISASPLTVLNLIRDTKTWPEWNSFCPRAVIASARTSTSTRTSARTSTSTSTSSSRGKGKAKAKAKATGRRTSTSTSTGTSSTSKEGNRDFGGGDESEGWLEVGTEADVDVFLNGDGLVSGHKRTRGALIAVTVLERYTEEKEGVRRRGYRLAWKAIGWAEWQLRSERVFELVAREDGGTDFTCWETFSGVLGSVVKKVAGNTLCDRFGDYARDVKGFLEGVEVRVDFGKAALNAKRRSL</sequence>
<accession>A0A8T9BMP7</accession>
<dbReference type="OrthoDB" id="509124at2759"/>
<reference evidence="2 3" key="1">
    <citation type="submission" date="2018-05" db="EMBL/GenBank/DDBJ databases">
        <title>Whole genome sequencing for identification of molecular markers to develop diagnostic detection tools for the regulated plant pathogen Lachnellula willkommii.</title>
        <authorList>
            <person name="Giroux E."/>
            <person name="Bilodeau G."/>
        </authorList>
    </citation>
    <scope>NUCLEOTIDE SEQUENCE [LARGE SCALE GENOMIC DNA]</scope>
    <source>
        <strain evidence="2 3">CBS 203.66</strain>
    </source>
</reference>
<name>A0A8T9BMP7_9HELO</name>
<evidence type="ECO:0000313" key="3">
    <source>
        <dbReference type="Proteomes" id="UP000469559"/>
    </source>
</evidence>
<gene>
    <name evidence="2" type="ORF">LARI1_G002565</name>
</gene>
<dbReference type="AlphaFoldDB" id="A0A8T9BMP7"/>
<evidence type="ECO:0000256" key="1">
    <source>
        <dbReference type="SAM" id="MobiDB-lite"/>
    </source>
</evidence>
<organism evidence="2 3">
    <name type="scientific">Lachnellula arida</name>
    <dbReference type="NCBI Taxonomy" id="1316785"/>
    <lineage>
        <taxon>Eukaryota</taxon>
        <taxon>Fungi</taxon>
        <taxon>Dikarya</taxon>
        <taxon>Ascomycota</taxon>
        <taxon>Pezizomycotina</taxon>
        <taxon>Leotiomycetes</taxon>
        <taxon>Helotiales</taxon>
        <taxon>Lachnaceae</taxon>
        <taxon>Lachnellula</taxon>
    </lineage>
</organism>
<protein>
    <recommendedName>
        <fullName evidence="4">Coenzyme Q-binding protein COQ10 START domain-containing protein</fullName>
    </recommendedName>
</protein>
<feature type="compositionally biased region" description="Low complexity" evidence="1">
    <location>
        <begin position="113"/>
        <end position="127"/>
    </location>
</feature>
<keyword evidence="3" id="KW-1185">Reference proteome</keyword>
<dbReference type="EMBL" id="QGMF01000097">
    <property type="protein sequence ID" value="TVY19609.1"/>
    <property type="molecule type" value="Genomic_DNA"/>
</dbReference>
<evidence type="ECO:0000313" key="2">
    <source>
        <dbReference type="EMBL" id="TVY19609.1"/>
    </source>
</evidence>
<comment type="caution">
    <text evidence="2">The sequence shown here is derived from an EMBL/GenBank/DDBJ whole genome shotgun (WGS) entry which is preliminary data.</text>
</comment>